<dbReference type="AlphaFoldDB" id="A0A097KPN4"/>
<name>A0A097KPN4_9VIRI</name>
<geneLocation type="chloroplast" evidence="9"/>
<dbReference type="PANTHER" id="PTHR43033">
    <property type="entry name" value="TRNA(ILE)-LYSIDINE SYNTHASE-RELATED"/>
    <property type="match status" value="1"/>
</dbReference>
<dbReference type="CDD" id="cd01992">
    <property type="entry name" value="TilS_N"/>
    <property type="match status" value="1"/>
</dbReference>
<evidence type="ECO:0000256" key="2">
    <source>
        <dbReference type="ARBA" id="ARBA00022694"/>
    </source>
</evidence>
<reference evidence="9" key="1">
    <citation type="journal article" date="2014" name="BMC Evol. Biol.">
        <title>Chloroplast phylogenomic analysis resolves deep-level relationships within the green algal class Trebouxiophyceae.</title>
        <authorList>
            <person name="Lemieux C."/>
            <person name="Otis C."/>
            <person name="Turmel M."/>
        </authorList>
    </citation>
    <scope>NUCLEOTIDE SEQUENCE</scope>
</reference>
<dbReference type="InterPro" id="IPR014729">
    <property type="entry name" value="Rossmann-like_a/b/a_fold"/>
</dbReference>
<dbReference type="InterPro" id="IPR011063">
    <property type="entry name" value="TilS/TtcA_N"/>
</dbReference>
<evidence type="ECO:0000256" key="5">
    <source>
        <dbReference type="ARBA" id="ARBA00048539"/>
    </source>
</evidence>
<dbReference type="GO" id="GO:0006400">
    <property type="term" value="P:tRNA modification"/>
    <property type="evidence" value="ECO:0007669"/>
    <property type="project" value="UniProtKB-UniRule"/>
</dbReference>
<evidence type="ECO:0000259" key="8">
    <source>
        <dbReference type="Pfam" id="PF01171"/>
    </source>
</evidence>
<dbReference type="GO" id="GO:0009507">
    <property type="term" value="C:chloroplast"/>
    <property type="evidence" value="ECO:0007669"/>
    <property type="project" value="UniProtKB-SubCell"/>
</dbReference>
<keyword evidence="3 6" id="KW-0547">Nucleotide-binding</keyword>
<dbReference type="EMBL" id="KM462881">
    <property type="protein sequence ID" value="AIT95146.1"/>
    <property type="molecule type" value="Genomic_DNA"/>
</dbReference>
<keyword evidence="2 6" id="KW-0819">tRNA processing</keyword>
<evidence type="ECO:0000256" key="3">
    <source>
        <dbReference type="ARBA" id="ARBA00022741"/>
    </source>
</evidence>
<dbReference type="GO" id="GO:0032267">
    <property type="term" value="F:tRNA(Ile)-lysidine synthase activity"/>
    <property type="evidence" value="ECO:0007669"/>
    <property type="project" value="UniProtKB-EC"/>
</dbReference>
<evidence type="ECO:0000256" key="6">
    <source>
        <dbReference type="HAMAP-Rule" id="MF_01161"/>
    </source>
</evidence>
<protein>
    <recommendedName>
        <fullName evidence="6">tRNA(Ile)-lysidine synthase, chloroplastic</fullName>
        <ecNumber evidence="6">6.3.4.19</ecNumber>
    </recommendedName>
    <alternativeName>
        <fullName evidence="6">tRNA(Ile)-2-lysyl-cytidine synthase</fullName>
    </alternativeName>
    <alternativeName>
        <fullName evidence="6">tRNA(Ile)-lysidine synthetase</fullName>
    </alternativeName>
</protein>
<feature type="binding site" evidence="6">
    <location>
        <begin position="37"/>
        <end position="42"/>
    </location>
    <ligand>
        <name>ATP</name>
        <dbReference type="ChEBI" id="CHEBI:30616"/>
    </ligand>
</feature>
<evidence type="ECO:0000256" key="7">
    <source>
        <dbReference type="SAM" id="Phobius"/>
    </source>
</evidence>
<keyword evidence="7" id="KW-0812">Transmembrane</keyword>
<comment type="similarity">
    <text evidence="6">Belongs to the tRNA(Ile)-lysidine synthase family.</text>
</comment>
<feature type="transmembrane region" description="Helical" evidence="7">
    <location>
        <begin position="477"/>
        <end position="496"/>
    </location>
</feature>
<gene>
    <name evidence="9" type="primary">ycf62</name>
    <name evidence="6" type="synonym">tilS</name>
</gene>
<keyword evidence="9" id="KW-0934">Plastid</keyword>
<keyword evidence="7" id="KW-0472">Membrane</keyword>
<keyword evidence="4 6" id="KW-0067">ATP-binding</keyword>
<accession>A0A097KPN4</accession>
<dbReference type="PANTHER" id="PTHR43033:SF1">
    <property type="entry name" value="TRNA(ILE)-LYSIDINE SYNTHASE-RELATED"/>
    <property type="match status" value="1"/>
</dbReference>
<dbReference type="GO" id="GO:0005524">
    <property type="term" value="F:ATP binding"/>
    <property type="evidence" value="ECO:0007669"/>
    <property type="project" value="UniProtKB-UniRule"/>
</dbReference>
<dbReference type="RefSeq" id="YP_009106298.1">
    <property type="nucleotide sequence ID" value="NC_025542.1"/>
</dbReference>
<dbReference type="InterPro" id="IPR012094">
    <property type="entry name" value="tRNA_Ile_lys_synt"/>
</dbReference>
<sequence>MKIYSKKKIILFINKINKNLIKKKLLSPDQKILIGFSGGQDSFCLFLVFYQLKNQWNYHLNFIYCNHLWQIESFYLKKNIFKFFYLFKLPFLVAIPSKKIINEEKARNWRLNCFKRMKFFYQYNIILTGHTGNDRLETLIFNFFRGSSPAGLLSLKWQFNSFKNTTLFYNLVFLKTLNYKALKIVFYSGKKKKFYYNNFFFSKLNRFVKIRPIFRLRNTLKKKYLIKITLNNQFEKKFYYFLNKFYFFKKIKRYKIFYHKQFNFIKLKKQKKTNFLRKKLNRTQTLLSTSEKDQKNNIFQYIKYLKFFYFSKKYKIVRPFLSLNRFDTKVVSCSLKLPLYNDKSNEDINFFRNRIRKQIFPLLRFFFNPQIDNLFFQFIEISNSEQIFFNFLIKRLKKNIVLKRNNILVLNVFFFKKLPKTLQEKFLQKIIKFFINKKIKFYNLNLFLRIIKKRKSLQKTKLNFSDNKKFLFFENCIYFPEIGVIYSSSFFLIFFFNKK</sequence>
<feature type="domain" description="tRNA(Ile)-lysidine/2-thiocytidine synthase N-terminal" evidence="8">
    <location>
        <begin position="31"/>
        <end position="158"/>
    </location>
</feature>
<dbReference type="InterPro" id="IPR012795">
    <property type="entry name" value="tRNA_Ile_lys_synt_N"/>
</dbReference>
<organism evidence="9">
    <name type="scientific">Interfilum terricola</name>
    <dbReference type="NCBI Taxonomy" id="163310"/>
    <lineage>
        <taxon>Eukaryota</taxon>
        <taxon>Viridiplantae</taxon>
        <taxon>Streptophyta</taxon>
        <taxon>Klebsormidiophyceae</taxon>
        <taxon>Klebsormidiales</taxon>
        <taxon>Klebsormidiaceae</taxon>
        <taxon>Interfilum</taxon>
    </lineage>
</organism>
<evidence type="ECO:0000256" key="1">
    <source>
        <dbReference type="ARBA" id="ARBA00022598"/>
    </source>
</evidence>
<keyword evidence="7" id="KW-1133">Transmembrane helix</keyword>
<evidence type="ECO:0000313" key="9">
    <source>
        <dbReference type="EMBL" id="AIT95146.1"/>
    </source>
</evidence>
<dbReference type="GeneID" id="22160555"/>
<keyword evidence="9" id="KW-0150">Chloroplast</keyword>
<dbReference type="EC" id="6.3.4.19" evidence="6"/>
<keyword evidence="1 6" id="KW-0436">Ligase</keyword>
<comment type="domain">
    <text evidence="6">The N-terminal region contains the highly conserved SGGXDS motif, predicted to be a P-loop motif involved in ATP binding.</text>
</comment>
<comment type="subcellular location">
    <subcellularLocation>
        <location evidence="6">Plastid</location>
        <location evidence="6">Chloroplast</location>
    </subcellularLocation>
</comment>
<comment type="catalytic activity">
    <reaction evidence="5 6">
        <text>cytidine(34) in tRNA(Ile2) + L-lysine + ATP = lysidine(34) in tRNA(Ile2) + AMP + diphosphate + H(+)</text>
        <dbReference type="Rhea" id="RHEA:43744"/>
        <dbReference type="Rhea" id="RHEA-COMP:10625"/>
        <dbReference type="Rhea" id="RHEA-COMP:10670"/>
        <dbReference type="ChEBI" id="CHEBI:15378"/>
        <dbReference type="ChEBI" id="CHEBI:30616"/>
        <dbReference type="ChEBI" id="CHEBI:32551"/>
        <dbReference type="ChEBI" id="CHEBI:33019"/>
        <dbReference type="ChEBI" id="CHEBI:82748"/>
        <dbReference type="ChEBI" id="CHEBI:83665"/>
        <dbReference type="ChEBI" id="CHEBI:456215"/>
        <dbReference type="EC" id="6.3.4.19"/>
    </reaction>
</comment>
<dbReference type="Gene3D" id="3.40.50.620">
    <property type="entry name" value="HUPs"/>
    <property type="match status" value="2"/>
</dbReference>
<proteinExistence type="inferred from homology"/>
<comment type="function">
    <text evidence="6">Ligates lysine onto the cytidine present at position 34 of the AUA codon-specific tRNA(Ile) that contains the anticodon CAU, in an ATP-dependent manner. Cytidine is converted to lysidine, thus changing the amino acid specificity of the tRNA from methionine to isoleucine.</text>
</comment>
<dbReference type="HAMAP" id="MF_01161">
    <property type="entry name" value="tRNA_Ile_lys_synt"/>
    <property type="match status" value="1"/>
</dbReference>
<feature type="domain" description="tRNA(Ile)-lysidine/2-thiocytidine synthase N-terminal" evidence="8">
    <location>
        <begin position="300"/>
        <end position="358"/>
    </location>
</feature>
<dbReference type="SUPFAM" id="SSF52402">
    <property type="entry name" value="Adenine nucleotide alpha hydrolases-like"/>
    <property type="match status" value="1"/>
</dbReference>
<dbReference type="Pfam" id="PF01171">
    <property type="entry name" value="ATP_bind_3"/>
    <property type="match status" value="2"/>
</dbReference>
<evidence type="ECO:0000256" key="4">
    <source>
        <dbReference type="ARBA" id="ARBA00022840"/>
    </source>
</evidence>